<dbReference type="EMBL" id="JACASE010000003">
    <property type="protein sequence ID" value="KAF6483150.1"/>
    <property type="molecule type" value="Genomic_DNA"/>
</dbReference>
<feature type="region of interest" description="Disordered" evidence="1">
    <location>
        <begin position="962"/>
        <end position="1040"/>
    </location>
</feature>
<dbReference type="SUPFAM" id="SSF48065">
    <property type="entry name" value="DBL homology domain (DH-domain)"/>
    <property type="match status" value="1"/>
</dbReference>
<keyword evidence="5" id="KW-1185">Reference proteome</keyword>
<feature type="compositionally biased region" description="Gly residues" evidence="1">
    <location>
        <begin position="355"/>
        <end position="365"/>
    </location>
</feature>
<evidence type="ECO:0000259" key="3">
    <source>
        <dbReference type="PROSITE" id="PS50010"/>
    </source>
</evidence>
<evidence type="ECO:0000256" key="1">
    <source>
        <dbReference type="SAM" id="MobiDB-lite"/>
    </source>
</evidence>
<feature type="domain" description="PH" evidence="2">
    <location>
        <begin position="1271"/>
        <end position="1378"/>
    </location>
</feature>
<dbReference type="Pfam" id="PF00621">
    <property type="entry name" value="RhoGEF"/>
    <property type="match status" value="1"/>
</dbReference>
<name>A0A7J8IFY3_ROUAE</name>
<feature type="compositionally biased region" description="Low complexity" evidence="1">
    <location>
        <begin position="978"/>
        <end position="1012"/>
    </location>
</feature>
<dbReference type="SUPFAM" id="SSF50729">
    <property type="entry name" value="PH domain-like"/>
    <property type="match status" value="1"/>
</dbReference>
<reference evidence="4 5" key="1">
    <citation type="journal article" date="2020" name="Nature">
        <title>Six reference-quality genomes reveal evolution of bat adaptations.</title>
        <authorList>
            <person name="Jebb D."/>
            <person name="Huang Z."/>
            <person name="Pippel M."/>
            <person name="Hughes G.M."/>
            <person name="Lavrichenko K."/>
            <person name="Devanna P."/>
            <person name="Winkler S."/>
            <person name="Jermiin L.S."/>
            <person name="Skirmuntt E.C."/>
            <person name="Katzourakis A."/>
            <person name="Burkitt-Gray L."/>
            <person name="Ray D.A."/>
            <person name="Sullivan K.A.M."/>
            <person name="Roscito J.G."/>
            <person name="Kirilenko B.M."/>
            <person name="Davalos L.M."/>
            <person name="Corthals A.P."/>
            <person name="Power M.L."/>
            <person name="Jones G."/>
            <person name="Ransome R.D."/>
            <person name="Dechmann D.K.N."/>
            <person name="Locatelli A.G."/>
            <person name="Puechmaille S.J."/>
            <person name="Fedrigo O."/>
            <person name="Jarvis E.D."/>
            <person name="Hiller M."/>
            <person name="Vernes S.C."/>
            <person name="Myers E.W."/>
            <person name="Teeling E.C."/>
        </authorList>
    </citation>
    <scope>NUCLEOTIDE SEQUENCE [LARGE SCALE GENOMIC DNA]</scope>
    <source>
        <strain evidence="4">MRouAeg1</strain>
        <tissue evidence="4">Muscle</tissue>
    </source>
</reference>
<dbReference type="PROSITE" id="PS50003">
    <property type="entry name" value="PH_DOMAIN"/>
    <property type="match status" value="1"/>
</dbReference>
<dbReference type="InterPro" id="IPR000219">
    <property type="entry name" value="DH_dom"/>
</dbReference>
<dbReference type="PROSITE" id="PS50010">
    <property type="entry name" value="DH_2"/>
    <property type="match status" value="1"/>
</dbReference>
<dbReference type="CDD" id="cd13242">
    <property type="entry name" value="PH_puratrophin-1"/>
    <property type="match status" value="1"/>
</dbReference>
<feature type="region of interest" description="Disordered" evidence="1">
    <location>
        <begin position="253"/>
        <end position="478"/>
    </location>
</feature>
<dbReference type="PANTHER" id="PTHR45845">
    <property type="entry name" value="RHO GUANINE NUCLEOTIDE EXCHANGE FACTOR-RELATED"/>
    <property type="match status" value="1"/>
</dbReference>
<dbReference type="InterPro" id="IPR011993">
    <property type="entry name" value="PH-like_dom_sf"/>
</dbReference>
<accession>A0A7J8IFY3</accession>
<feature type="domain" description="DH" evidence="3">
    <location>
        <begin position="1091"/>
        <end position="1259"/>
    </location>
</feature>
<feature type="compositionally biased region" description="Basic and acidic residues" evidence="1">
    <location>
        <begin position="430"/>
        <end position="457"/>
    </location>
</feature>
<gene>
    <name evidence="4" type="ORF">HJG63_000950</name>
</gene>
<dbReference type="InterPro" id="IPR055251">
    <property type="entry name" value="SOS1_NGEF_PH"/>
</dbReference>
<dbReference type="GO" id="GO:0005085">
    <property type="term" value="F:guanyl-nucleotide exchange factor activity"/>
    <property type="evidence" value="ECO:0007669"/>
    <property type="project" value="InterPro"/>
</dbReference>
<dbReference type="Proteomes" id="UP000593571">
    <property type="component" value="Unassembled WGS sequence"/>
</dbReference>
<evidence type="ECO:0000313" key="5">
    <source>
        <dbReference type="Proteomes" id="UP000593571"/>
    </source>
</evidence>
<dbReference type="Gene3D" id="1.20.900.10">
    <property type="entry name" value="Dbl homology (DH) domain"/>
    <property type="match status" value="1"/>
</dbReference>
<dbReference type="PANTHER" id="PTHR45845:SF5">
    <property type="entry name" value="RHO GUANINE NUCLEOTIDE EXCHANGE FACTOR 40"/>
    <property type="match status" value="1"/>
</dbReference>
<dbReference type="InterPro" id="IPR052231">
    <property type="entry name" value="Rho_GEF_signaling-related"/>
</dbReference>
<feature type="compositionally biased region" description="Basic residues" evidence="1">
    <location>
        <begin position="280"/>
        <end position="290"/>
    </location>
</feature>
<sequence length="1484" mass="161420">MEPEPVEDCVQSTLAALYPPFEATAPTLLGQVFQVVERTYREDALRYTLDFLVPAKHLLAKVQQEACAQYSGFLFFHEGWPLCLHEQVVVQLAALPWQLLRPGDFYLQVVPSAAQAPRLVLKCLAPGGGRVQELPVPSEACAYLFTPEWLQGINKDRSAGRLSTCLLSSPSGIQRLPWAELICPRFVHKGGLVVGHQPSTPPLELPSAPPGLPSPPLPEEALGTRSPGDGHNAPAEGPEGEYVELLEVTLPVRGNPMDAEGSSGLSRTRTVPTRKGAGGKGRHRRHRAWVHQKGPSPRDQDGARPPGEGSSSGPSPRSPPGAEALPEAPALEVSEPPAEVLGETSESCPLRAGEVGRGAGQGSEGPPGTPRRTGKGNRKKKRAAGKGALSRAGDSVPLIPGDKEETSQQEVLINLPSPNEHELPGGSLVMEEHEGSRKPESGPKEELKQTDEKEPRSPEACGPIEERAREKEQEGPSLVCMAGPTGPEGLLSDAPTLPLETVQEVKGNSISEEAPPVSISDDPDIAWDLMASGFLILTGGVDQSGRALLTITPPCSTEEPPPSRDMLSAALHYLHSLLRPDLQILGLSILLDLRKAPPLPPALIPVLSQLQETSPLRQDSSDPPLIQRLLLLSNNDPPAELCGLQGAELLSENDLKRVVKPEELQWDLGGHREPSPSHWVETHQEVARLCRLCQGVLGSVRQAIAELEGAAEPEGEEAVGMPEPLQKVLADPRLTELQRDGGAILMRLRSTHSSKLEGPGPATLYQEVDEAIHQLVRLSNLHVQQQEQRQRLHRLQQVLQWLSGPGEEQLVSFTAPGDSLSALQETELQFRAFSAEVQERLAQAREALDLEEDTASQKVLDIFEQRLEQVESGLHRALRLQRFFQQAHEWVDEGSARLAGAGPGREAVLAALALRRAPEPSAGTFQEMRALALDLGSPAALREWGHCRARCQELERRIQQQLGEEASPQGHRRRRADSASSGGAQRSPHSPSPSLSSLLLPSSPGPRAAPSHCSLAPCGEDHEEEGPELAPEAEGRPPRTVLIRGLEVTSTEVVDRTCSPREHVLLGRAGGPDGPWGVGTPRMERKRSISAQQRLVSELIACEQEYVATLSEPVPHPGSELTPELRSTWAAALSVREKLRSFHRTHFLRELQGCATHPLRIGACFLRHGDQFSLYAQYVKHRHKLENGLAALGPPTKGSMEGGPHLPRALQQPLEQLARYGRLLEELLREAGPELSSERQALGAAVQLLREQETRGRDLLAVEAVRGCETDLKEQGQLLHRDPFIVICGRKKCLRHVFLFEHLLLFSKRKGSEGGSETFVYKQAFKTADMGLTENIGDSGLCFELWFRRRRAREAYTLQATSAEIKLKWTSSIAQLLWRQAAHNKELRVQQMVSMGIGNKPFLDIKALGERTLSALLTGRAPETLDSSGDVSPGPRDSPSLQPPHPGSSTPTLASGGILGLSRQAWLRVTKSHARALSDPTTPL</sequence>
<feature type="region of interest" description="Disordered" evidence="1">
    <location>
        <begin position="197"/>
        <end position="238"/>
    </location>
</feature>
<dbReference type="InterPro" id="IPR001849">
    <property type="entry name" value="PH_domain"/>
</dbReference>
<protein>
    <submittedName>
        <fullName evidence="4">Rho guanine nucleotide exchange factor 40</fullName>
    </submittedName>
</protein>
<evidence type="ECO:0000259" key="2">
    <source>
        <dbReference type="PROSITE" id="PS50003"/>
    </source>
</evidence>
<feature type="compositionally biased region" description="Basic residues" evidence="1">
    <location>
        <begin position="372"/>
        <end position="384"/>
    </location>
</feature>
<dbReference type="Pfam" id="PF22697">
    <property type="entry name" value="SOS1_NGEF_PH"/>
    <property type="match status" value="1"/>
</dbReference>
<evidence type="ECO:0000313" key="4">
    <source>
        <dbReference type="EMBL" id="KAF6483150.1"/>
    </source>
</evidence>
<dbReference type="InterPro" id="IPR035899">
    <property type="entry name" value="DBL_dom_sf"/>
</dbReference>
<dbReference type="SMART" id="SM00233">
    <property type="entry name" value="PH"/>
    <property type="match status" value="1"/>
</dbReference>
<feature type="compositionally biased region" description="Low complexity" evidence="1">
    <location>
        <begin position="303"/>
        <end position="340"/>
    </location>
</feature>
<proteinExistence type="predicted"/>
<feature type="region of interest" description="Disordered" evidence="1">
    <location>
        <begin position="1419"/>
        <end position="1456"/>
    </location>
</feature>
<feature type="compositionally biased region" description="Basic and acidic residues" evidence="1">
    <location>
        <begin position="464"/>
        <end position="474"/>
    </location>
</feature>
<dbReference type="Gene3D" id="2.30.29.30">
    <property type="entry name" value="Pleckstrin-homology domain (PH domain)/Phosphotyrosine-binding domain (PTB)"/>
    <property type="match status" value="1"/>
</dbReference>
<comment type="caution">
    <text evidence="4">The sequence shown here is derived from an EMBL/GenBank/DDBJ whole genome shotgun (WGS) entry which is preliminary data.</text>
</comment>
<feature type="compositionally biased region" description="Pro residues" evidence="1">
    <location>
        <begin position="199"/>
        <end position="218"/>
    </location>
</feature>
<organism evidence="4 5">
    <name type="scientific">Rousettus aegyptiacus</name>
    <name type="common">Egyptian fruit bat</name>
    <name type="synonym">Pteropus aegyptiacus</name>
    <dbReference type="NCBI Taxonomy" id="9407"/>
    <lineage>
        <taxon>Eukaryota</taxon>
        <taxon>Metazoa</taxon>
        <taxon>Chordata</taxon>
        <taxon>Craniata</taxon>
        <taxon>Vertebrata</taxon>
        <taxon>Euteleostomi</taxon>
        <taxon>Mammalia</taxon>
        <taxon>Eutheria</taxon>
        <taxon>Laurasiatheria</taxon>
        <taxon>Chiroptera</taxon>
        <taxon>Yinpterochiroptera</taxon>
        <taxon>Pteropodoidea</taxon>
        <taxon>Pteropodidae</taxon>
        <taxon>Rousettinae</taxon>
        <taxon>Rousettus</taxon>
    </lineage>
</organism>